<evidence type="ECO:0008006" key="4">
    <source>
        <dbReference type="Google" id="ProtNLM"/>
    </source>
</evidence>
<evidence type="ECO:0000256" key="1">
    <source>
        <dbReference type="SAM" id="Phobius"/>
    </source>
</evidence>
<dbReference type="EMBL" id="LBTJ01000002">
    <property type="protein sequence ID" value="KKQ38823.1"/>
    <property type="molecule type" value="Genomic_DNA"/>
</dbReference>
<accession>A0A0G0H6D2</accession>
<dbReference type="Proteomes" id="UP000034471">
    <property type="component" value="Unassembled WGS sequence"/>
</dbReference>
<comment type="caution">
    <text evidence="2">The sequence shown here is derived from an EMBL/GenBank/DDBJ whole genome shotgun (WGS) entry which is preliminary data.</text>
</comment>
<evidence type="ECO:0000313" key="2">
    <source>
        <dbReference type="EMBL" id="KKQ38823.1"/>
    </source>
</evidence>
<feature type="transmembrane region" description="Helical" evidence="1">
    <location>
        <begin position="103"/>
        <end position="126"/>
    </location>
</feature>
<feature type="transmembrane region" description="Helical" evidence="1">
    <location>
        <begin position="21"/>
        <end position="45"/>
    </location>
</feature>
<keyword evidence="1" id="KW-0812">Transmembrane</keyword>
<organism evidence="2 3">
    <name type="scientific">Candidatus Roizmanbacteria bacterium GW2011_GWA2_37_7</name>
    <dbReference type="NCBI Taxonomy" id="1618481"/>
    <lineage>
        <taxon>Bacteria</taxon>
        <taxon>Candidatus Roizmaniibacteriota</taxon>
    </lineage>
</organism>
<dbReference type="AlphaFoldDB" id="A0A0G0H6D2"/>
<feature type="transmembrane region" description="Helical" evidence="1">
    <location>
        <begin position="133"/>
        <end position="150"/>
    </location>
</feature>
<feature type="transmembrane region" description="Helical" evidence="1">
    <location>
        <begin position="235"/>
        <end position="257"/>
    </location>
</feature>
<proteinExistence type="predicted"/>
<sequence length="823" mass="95349">MIRFQFKKNRITKKNQLISNYYFQHFTFLCIAVVVIAIVSFIPIIKTHNWLVIGNDSFVPLVPENSLDLVYQWIDIDNGSYIGNNHLTWISIFLILVKIGGNIYQVAFLFQFLIFFLSGIGIYTIYNVFNKKNPLYGLLPAVFFILSPHLLDHMPYYQGTVGIIWSTLVLIKFLKYKNFSPIDVLLLSISLSIITDLPNPKYHFLLFVLFIVAILVALVIKLLHIRHIVRNLKYFILILLCTAYISVPLIHFGYSFLHTSEVTINTRAGYEEYGQTLDYGAANIYKMVTLSHITDFLGPEYKNVPKSLILFVYYSIPFIVYGLSVLIIPKLDLEKRKITVLYLILGMFFIFFSKSSNPPFGFIYEWVLSSSQFFAFMRTSAGIVIYAAVFYSLLLGIVIQYCAEKQRQKNHIILLISLIIILTAGFPVWTGKYFERGLSHGKVRYGIKIPGDYFTASKFIKNFKLDTKLDIYPYAQGYQINSWDYYGYIIYPWIFDKPIIAFNKTIPLGAINSFTNTRYLVHDKSIGQDNDRNFRFNRMGTRVFASKTLDIYRKTDALTIPHFYTPTTIRVADDVETSIKKRGLSPDVAFYKTSDVMNSEKFTSLSLNQPFIEYKKINPTKFRVRIHKAQDTFQLLFSENFHPDWQLYMGNTYAYNRSDIIKHWENNNKKYTVKPLNEADQASKEDVEKMIRQGIISSIGEVDSAPEFISKQFLYTVQNDNLQSDRFYETFTKDELTSGIRHAKVNSFANSWIVDTSTLCRNAGMNCIENADGSYDFELILEFWPQKLKNMTYVISIGTGGMLILILLSSTLIRGYKRLRRKP</sequence>
<feature type="transmembrane region" description="Helical" evidence="1">
    <location>
        <begin position="308"/>
        <end position="328"/>
    </location>
</feature>
<reference evidence="2 3" key="1">
    <citation type="journal article" date="2015" name="Nature">
        <title>rRNA introns, odd ribosomes, and small enigmatic genomes across a large radiation of phyla.</title>
        <authorList>
            <person name="Brown C.T."/>
            <person name="Hug L.A."/>
            <person name="Thomas B.C."/>
            <person name="Sharon I."/>
            <person name="Castelle C.J."/>
            <person name="Singh A."/>
            <person name="Wilkins M.J."/>
            <person name="Williams K.H."/>
            <person name="Banfield J.F."/>
        </authorList>
    </citation>
    <scope>NUCLEOTIDE SEQUENCE [LARGE SCALE GENOMIC DNA]</scope>
</reference>
<keyword evidence="1" id="KW-1133">Transmembrane helix</keyword>
<feature type="transmembrane region" description="Helical" evidence="1">
    <location>
        <begin position="793"/>
        <end position="813"/>
    </location>
</feature>
<protein>
    <recommendedName>
        <fullName evidence="4">Bacterial membrane protein YfhO</fullName>
    </recommendedName>
</protein>
<feature type="transmembrane region" description="Helical" evidence="1">
    <location>
        <begin position="204"/>
        <end position="223"/>
    </location>
</feature>
<keyword evidence="1" id="KW-0472">Membrane</keyword>
<name>A0A0G0H6D2_9BACT</name>
<feature type="transmembrane region" description="Helical" evidence="1">
    <location>
        <begin position="376"/>
        <end position="399"/>
    </location>
</feature>
<feature type="transmembrane region" description="Helical" evidence="1">
    <location>
        <begin position="411"/>
        <end position="429"/>
    </location>
</feature>
<dbReference type="STRING" id="1618481.US54_C0002G0011"/>
<gene>
    <name evidence="2" type="ORF">US54_C0002G0011</name>
</gene>
<evidence type="ECO:0000313" key="3">
    <source>
        <dbReference type="Proteomes" id="UP000034471"/>
    </source>
</evidence>
<feature type="transmembrane region" description="Helical" evidence="1">
    <location>
        <begin position="340"/>
        <end position="356"/>
    </location>
</feature>